<feature type="transmembrane region" description="Helical" evidence="1">
    <location>
        <begin position="103"/>
        <end position="124"/>
    </location>
</feature>
<reference evidence="3" key="2">
    <citation type="submission" date="2025-08" db="UniProtKB">
        <authorList>
            <consortium name="RefSeq"/>
        </authorList>
    </citation>
    <scope>IDENTIFICATION</scope>
    <source>
        <tissue evidence="3">Leaf</tissue>
    </source>
</reference>
<keyword evidence="1" id="KW-0472">Membrane</keyword>
<gene>
    <name evidence="3" type="primary">LOC104740891</name>
</gene>
<keyword evidence="2" id="KW-1185">Reference proteome</keyword>
<feature type="transmembrane region" description="Helical" evidence="1">
    <location>
        <begin position="68"/>
        <end position="91"/>
    </location>
</feature>
<name>A0ABM0VR46_CAMSA</name>
<reference evidence="2" key="1">
    <citation type="journal article" date="2014" name="Nat. Commun.">
        <title>The emerging biofuel crop Camelina sativa retains a highly undifferentiated hexaploid genome structure.</title>
        <authorList>
            <person name="Kagale S."/>
            <person name="Koh C."/>
            <person name="Nixon J."/>
            <person name="Bollina V."/>
            <person name="Clarke W.E."/>
            <person name="Tuteja R."/>
            <person name="Spillane C."/>
            <person name="Robinson S.J."/>
            <person name="Links M.G."/>
            <person name="Clarke C."/>
            <person name="Higgins E.E."/>
            <person name="Huebert T."/>
            <person name="Sharpe A.G."/>
            <person name="Parkin I.A."/>
        </authorList>
    </citation>
    <scope>NUCLEOTIDE SEQUENCE [LARGE SCALE GENOMIC DNA]</scope>
    <source>
        <strain evidence="2">cv. DH55</strain>
    </source>
</reference>
<accession>A0ABM0VR46</accession>
<keyword evidence="1" id="KW-1133">Transmembrane helix</keyword>
<dbReference type="Proteomes" id="UP000694864">
    <property type="component" value="Chromosome 14"/>
</dbReference>
<dbReference type="RefSeq" id="XP_010459919.1">
    <property type="nucleotide sequence ID" value="XM_010461617.1"/>
</dbReference>
<sequence length="126" mass="14423">MDGDGGVVDQRREEELRERREELRRLSVRFFVAVSLNLSAGVCKRVTGLDGSGTENGDHVALYWAKKFSRMAEISCMIVIIQIVFVTVVMARRMRSLRRDCDVQLVVGFICLLVSLCFSAYLRWFV</sequence>
<evidence type="ECO:0000313" key="3">
    <source>
        <dbReference type="RefSeq" id="XP_010459919.1"/>
    </source>
</evidence>
<protein>
    <submittedName>
        <fullName evidence="3">Uncharacterized protein LOC104740891</fullName>
    </submittedName>
</protein>
<proteinExistence type="predicted"/>
<organism evidence="2 3">
    <name type="scientific">Camelina sativa</name>
    <name type="common">False flax</name>
    <name type="synonym">Myagrum sativum</name>
    <dbReference type="NCBI Taxonomy" id="90675"/>
    <lineage>
        <taxon>Eukaryota</taxon>
        <taxon>Viridiplantae</taxon>
        <taxon>Streptophyta</taxon>
        <taxon>Embryophyta</taxon>
        <taxon>Tracheophyta</taxon>
        <taxon>Spermatophyta</taxon>
        <taxon>Magnoliopsida</taxon>
        <taxon>eudicotyledons</taxon>
        <taxon>Gunneridae</taxon>
        <taxon>Pentapetalae</taxon>
        <taxon>rosids</taxon>
        <taxon>malvids</taxon>
        <taxon>Brassicales</taxon>
        <taxon>Brassicaceae</taxon>
        <taxon>Camelineae</taxon>
        <taxon>Camelina</taxon>
    </lineage>
</organism>
<dbReference type="GeneID" id="104740891"/>
<evidence type="ECO:0000313" key="2">
    <source>
        <dbReference type="Proteomes" id="UP000694864"/>
    </source>
</evidence>
<evidence type="ECO:0000256" key="1">
    <source>
        <dbReference type="SAM" id="Phobius"/>
    </source>
</evidence>
<keyword evidence="1" id="KW-0812">Transmembrane</keyword>